<feature type="transmembrane region" description="Helical" evidence="5">
    <location>
        <begin position="38"/>
        <end position="57"/>
    </location>
</feature>
<accession>A0A1F5S629</accession>
<feature type="transmembrane region" description="Helical" evidence="5">
    <location>
        <begin position="117"/>
        <end position="144"/>
    </location>
</feature>
<keyword evidence="4 5" id="KW-0472">Membrane</keyword>
<dbReference type="PANTHER" id="PTHR16950">
    <property type="entry name" value="ZINC TRANSPORTER SLC39A7 HISTIDINE-RICH MEMBRANE PROTEIN KE4"/>
    <property type="match status" value="1"/>
</dbReference>
<keyword evidence="3 5" id="KW-1133">Transmembrane helix</keyword>
<evidence type="ECO:0000256" key="5">
    <source>
        <dbReference type="SAM" id="Phobius"/>
    </source>
</evidence>
<proteinExistence type="predicted"/>
<dbReference type="GO" id="GO:0046873">
    <property type="term" value="F:metal ion transmembrane transporter activity"/>
    <property type="evidence" value="ECO:0007669"/>
    <property type="project" value="InterPro"/>
</dbReference>
<evidence type="ECO:0000313" key="7">
    <source>
        <dbReference type="Proteomes" id="UP000176877"/>
    </source>
</evidence>
<name>A0A1F5S629_9BACT</name>
<protein>
    <recommendedName>
        <fullName evidence="8">ZIP family metal transporter</fullName>
    </recommendedName>
</protein>
<organism evidence="6 7">
    <name type="scientific">Candidatus Falkowbacteria bacterium RIFCSPHIGHO2_02_FULL_42_9</name>
    <dbReference type="NCBI Taxonomy" id="1797986"/>
    <lineage>
        <taxon>Bacteria</taxon>
        <taxon>Candidatus Falkowiibacteriota</taxon>
    </lineage>
</organism>
<keyword evidence="2 5" id="KW-0812">Transmembrane</keyword>
<feature type="transmembrane region" description="Helical" evidence="5">
    <location>
        <begin position="228"/>
        <end position="245"/>
    </location>
</feature>
<dbReference type="AlphaFoldDB" id="A0A1F5S629"/>
<evidence type="ECO:0000256" key="1">
    <source>
        <dbReference type="ARBA" id="ARBA00004141"/>
    </source>
</evidence>
<reference evidence="6 7" key="1">
    <citation type="journal article" date="2016" name="Nat. Commun.">
        <title>Thousands of microbial genomes shed light on interconnected biogeochemical processes in an aquifer system.</title>
        <authorList>
            <person name="Anantharaman K."/>
            <person name="Brown C.T."/>
            <person name="Hug L.A."/>
            <person name="Sharon I."/>
            <person name="Castelle C.J."/>
            <person name="Probst A.J."/>
            <person name="Thomas B.C."/>
            <person name="Singh A."/>
            <person name="Wilkins M.J."/>
            <person name="Karaoz U."/>
            <person name="Brodie E.L."/>
            <person name="Williams K.H."/>
            <person name="Hubbard S.S."/>
            <person name="Banfield J.F."/>
        </authorList>
    </citation>
    <scope>NUCLEOTIDE SEQUENCE [LARGE SCALE GENOMIC DNA]</scope>
</reference>
<evidence type="ECO:0000256" key="4">
    <source>
        <dbReference type="ARBA" id="ARBA00023136"/>
    </source>
</evidence>
<feature type="transmembrane region" description="Helical" evidence="5">
    <location>
        <begin position="6"/>
        <end position="26"/>
    </location>
</feature>
<comment type="caution">
    <text evidence="6">The sequence shown here is derived from an EMBL/GenBank/DDBJ whole genome shotgun (WGS) entry which is preliminary data.</text>
</comment>
<feature type="transmembrane region" description="Helical" evidence="5">
    <location>
        <begin position="164"/>
        <end position="185"/>
    </location>
</feature>
<evidence type="ECO:0000313" key="6">
    <source>
        <dbReference type="EMBL" id="OGF22145.1"/>
    </source>
</evidence>
<evidence type="ECO:0008006" key="8">
    <source>
        <dbReference type="Google" id="ProtNLM"/>
    </source>
</evidence>
<feature type="transmembrane region" description="Helical" evidence="5">
    <location>
        <begin position="69"/>
        <end position="87"/>
    </location>
</feature>
<dbReference type="InterPro" id="IPR003689">
    <property type="entry name" value="ZIP"/>
</dbReference>
<sequence length="249" mass="27352">MFTIYLYTIVSVVIVSLLSLVGVFILTVRWKNLNKLTIFLVSVSAGTLLGDSFLHLIPEAVEKNNGTSIWLWLLAGILFFFILEKVIHWRHCHLPTTDDHPHPFGLMNLVGDGLHNFLDGIIIAGSFLVDINLGLATTIAVIAHEIPQEISDFGVLLHAGFSRVRALILNLLSASLAIFGSLLALTIGGKLESFSNFIIPFTAGNFIYIATSDLFPELKKDNNKLHQAFFQLISIMAGIGIMLALKKIG</sequence>
<comment type="subcellular location">
    <subcellularLocation>
        <location evidence="1">Membrane</location>
        <topology evidence="1">Multi-pass membrane protein</topology>
    </subcellularLocation>
</comment>
<feature type="transmembrane region" description="Helical" evidence="5">
    <location>
        <begin position="197"/>
        <end position="216"/>
    </location>
</feature>
<dbReference type="PANTHER" id="PTHR16950:SF16">
    <property type="entry name" value="ZINC TRANSPORTER ZIP13"/>
    <property type="match status" value="1"/>
</dbReference>
<gene>
    <name evidence="6" type="ORF">A3D45_00495</name>
</gene>
<dbReference type="Proteomes" id="UP000176877">
    <property type="component" value="Unassembled WGS sequence"/>
</dbReference>
<evidence type="ECO:0000256" key="3">
    <source>
        <dbReference type="ARBA" id="ARBA00022989"/>
    </source>
</evidence>
<evidence type="ECO:0000256" key="2">
    <source>
        <dbReference type="ARBA" id="ARBA00022692"/>
    </source>
</evidence>
<dbReference type="Pfam" id="PF02535">
    <property type="entry name" value="Zip"/>
    <property type="match status" value="2"/>
</dbReference>
<dbReference type="GO" id="GO:0016020">
    <property type="term" value="C:membrane"/>
    <property type="evidence" value="ECO:0007669"/>
    <property type="project" value="UniProtKB-SubCell"/>
</dbReference>
<dbReference type="EMBL" id="MFFT01000063">
    <property type="protein sequence ID" value="OGF22145.1"/>
    <property type="molecule type" value="Genomic_DNA"/>
</dbReference>